<dbReference type="GeneID" id="103189216"/>
<evidence type="ECO:0000256" key="6">
    <source>
        <dbReference type="ARBA" id="ARBA00022833"/>
    </source>
</evidence>
<keyword evidence="19" id="KW-1185">Reference proteome</keyword>
<evidence type="ECO:0000259" key="14">
    <source>
        <dbReference type="PROSITE" id="PS50157"/>
    </source>
</evidence>
<dbReference type="GO" id="GO:0008270">
    <property type="term" value="F:zinc ion binding"/>
    <property type="evidence" value="ECO:0007669"/>
    <property type="project" value="UniProtKB-KW"/>
</dbReference>
<dbReference type="InterPro" id="IPR001005">
    <property type="entry name" value="SANT/Myb"/>
</dbReference>
<dbReference type="InterPro" id="IPR009057">
    <property type="entry name" value="Homeodomain-like_sf"/>
</dbReference>
<evidence type="ECO:0000256" key="1">
    <source>
        <dbReference type="ARBA" id="ARBA00004123"/>
    </source>
</evidence>
<gene>
    <name evidence="18" type="primary">LOC103189216</name>
</gene>
<dbReference type="GO" id="GO:0005667">
    <property type="term" value="C:transcription regulator complex"/>
    <property type="evidence" value="ECO:0007669"/>
    <property type="project" value="TreeGrafter"/>
</dbReference>
<dbReference type="Ensembl" id="ENSCMIT00000009401.1">
    <property type="protein sequence ID" value="ENSCMIP00000009147.1"/>
    <property type="gene ID" value="ENSCMIG00000004877.1"/>
</dbReference>
<evidence type="ECO:0000259" key="15">
    <source>
        <dbReference type="PROSITE" id="PS51156"/>
    </source>
</evidence>
<feature type="region of interest" description="Disordered" evidence="13">
    <location>
        <begin position="672"/>
        <end position="711"/>
    </location>
</feature>
<dbReference type="InterPro" id="IPR017884">
    <property type="entry name" value="SANT_dom"/>
</dbReference>
<dbReference type="OMA" id="NICLSER"/>
<accession>V9K7V9</accession>
<feature type="domain" description="C2H2-type" evidence="14">
    <location>
        <begin position="200"/>
        <end position="225"/>
    </location>
</feature>
<dbReference type="Gene3D" id="3.30.160.60">
    <property type="entry name" value="Classic Zinc Finger"/>
    <property type="match status" value="3"/>
</dbReference>
<evidence type="ECO:0000313" key="17">
    <source>
        <dbReference type="EMBL" id="AFO93734.1"/>
    </source>
</evidence>
<feature type="domain" description="C2H2-type" evidence="14">
    <location>
        <begin position="1366"/>
        <end position="1393"/>
    </location>
</feature>
<protein>
    <submittedName>
        <fullName evidence="17">Zinc finger protein 541</fullName>
    </submittedName>
</protein>
<keyword evidence="9" id="KW-0238">DNA-binding</keyword>
<name>V9K7V9_CALMI</name>
<dbReference type="KEGG" id="cmk:103189216"/>
<dbReference type="Pfam" id="PF13912">
    <property type="entry name" value="zf-C2H2_6"/>
    <property type="match status" value="1"/>
</dbReference>
<evidence type="ECO:0000313" key="19">
    <source>
        <dbReference type="Proteomes" id="UP000314986"/>
    </source>
</evidence>
<dbReference type="FunFam" id="3.30.160.60:FF:000100">
    <property type="entry name" value="Zinc finger 45-like"/>
    <property type="match status" value="1"/>
</dbReference>
<keyword evidence="3" id="KW-0479">Metal-binding</keyword>
<sequence length="1433" mass="159627">MDCYSFTDENSLQADLHLPLLSDSELPIASNIQRSEIIPDPDDIIYAGMTSIELESNLETTEIPDDPFADNLDLSLYTVDKGCDSPKIPSDSTDTDSPPMLLGISPLPREHTPEKDESNGEGKYICLQKRRRLSTRHSPQQTFQECSQCGKSFSSASALSKHYLTHSHERRHVCRICNKAFKRQDHLSGHLLTHQKNKPYVCMEHGCDKSYCDSRSLRRHYEVQHGLYCQKEPWTDTCKDLGSMESALYPQSEHMQVSHEGDIVQSSGAHSESLSQRPLLPNRQLLRCLTSSLSQKIPCDSGSSGPTSITLHYPTQAHALPNVLTGPNICSSDRSGMVRQAKCNVLQREHSTGLNCNISELCPQVNPANLSVTIPNVSYVENLDACILDSLIPTRPQPPPYTLEAARPASWPQAVGANHTLSRNETISSGHQASQDLVWTNNLATYSGSKGSYSYIVPNLQPSEEVSTNFSSGALHKLDSFAQAFTKQNLDIQSNPSASRPQGENSQVSEFDACGNVFRQLLSYKANLNQWPAFPEQKRQLLQEQYSLHQQHQQQIATSLFTQVYMGEQEAVSLQNQVPFQNHMLQLISDTQYNMCQSQNLVSQSQVTVTQSQHIVSQKISAQAQNNGSQSYQPLDLGQDFPSCLKQENAPFLQFQSTKPCQQVKSISPYYPPQVKVAEPQTGTSLQPKSRDLSECHKKSRKSPFKVQPPLQLVSKDDIAQNQLQGQSEQVDNRPLPPCNNKRGRASSKEAGFKYCTGGKHSKSTSSRKERQKLDPNCTAPPSQVAMNSFTVQGSLSRSTDDSHQIIQAEDMSNLSTTLQEGDGSSPVSCASQTLEENGESIRCERCQGVFHFLNGLNNHNCSQEVMGKQHTSEDGIKSQQVTDNGIEKMEPGGLFFQYLEDKLSALLLKKPLEEAVVMPLVIPVSVPVKSSNTVKDCKAGKSDHSPIIPRKSVTMKLTDLVVSSNDSHVQVPTMVCTILHPRGEISESRRQTVNCTDIPHSKKRRKRSRPEPLFIPSPAWSQTGAAPGMVLYQSQMRSPVCLADHLLEMNFQTPPYTPPPMLSPIRQGSGLYFNRVCSAAGGTALLHTYTPKGILSCILDSTAGFCGISVVKDDSVVNIEPHINIGSRFQAEIPQLQDKSLMVDEEPHADLVWKPWGDIETNKGTQRTVTDLLNMACSSVLPGGGTNMELALHCLHDTRGDVLAALEMLLMKGLSRDLSHPLTDYHYTGTEKWTCAERKMFNKAICIHNKDFFLMQKMIKFKSVAQCVEYYYTWKKQLKFEWNRTHLPEEEETRHEANALAESKEIKKLTFIESQSLSSLPCPTSGNREKPRKKISRATPSPSPSAPCQTGAADKNGKAVTGGDFPCRECAKVFDKVKSRNAHMKCHRQQEEQERRAEIKRSRIRLKVEVEEKTEPKELITHVDNFQNNTAP</sequence>
<dbReference type="InterPro" id="IPR000949">
    <property type="entry name" value="ELM2_dom"/>
</dbReference>
<feature type="domain" description="C2H2-type" evidence="14">
    <location>
        <begin position="144"/>
        <end position="171"/>
    </location>
</feature>
<feature type="compositionally biased region" description="Polar residues" evidence="13">
    <location>
        <begin position="1318"/>
        <end position="1327"/>
    </location>
</feature>
<evidence type="ECO:0000313" key="18">
    <source>
        <dbReference type="Ensembl" id="ENSCMIP00000009147.1"/>
    </source>
</evidence>
<dbReference type="FunFam" id="3.30.160.60:FF:000656">
    <property type="entry name" value="Zinc finger protein 541"/>
    <property type="match status" value="1"/>
</dbReference>
<keyword evidence="4" id="KW-0677">Repeat</keyword>
<evidence type="ECO:0000256" key="11">
    <source>
        <dbReference type="ARBA" id="ARBA00023242"/>
    </source>
</evidence>
<evidence type="ECO:0000256" key="9">
    <source>
        <dbReference type="ARBA" id="ARBA00023125"/>
    </source>
</evidence>
<feature type="region of interest" description="Disordered" evidence="13">
    <location>
        <begin position="990"/>
        <end position="1018"/>
    </location>
</feature>
<keyword evidence="7" id="KW-0007">Acetylation</keyword>
<feature type="region of interest" description="Disordered" evidence="13">
    <location>
        <begin position="723"/>
        <end position="785"/>
    </location>
</feature>
<feature type="region of interest" description="Disordered" evidence="13">
    <location>
        <begin position="1318"/>
        <end position="1360"/>
    </location>
</feature>
<feature type="domain" description="C2H2-type" evidence="14">
    <location>
        <begin position="172"/>
        <end position="199"/>
    </location>
</feature>
<dbReference type="SMART" id="SM00355">
    <property type="entry name" value="ZnF_C2H2"/>
    <property type="match status" value="4"/>
</dbReference>
<dbReference type="Pfam" id="PF00096">
    <property type="entry name" value="zf-C2H2"/>
    <property type="match status" value="2"/>
</dbReference>
<dbReference type="RefSeq" id="XP_007907740.1">
    <property type="nucleotide sequence ID" value="XM_007909549.2"/>
</dbReference>
<reference evidence="19" key="1">
    <citation type="journal article" date="2006" name="Science">
        <title>Ancient noncoding elements conserved in the human genome.</title>
        <authorList>
            <person name="Venkatesh B."/>
            <person name="Kirkness E.F."/>
            <person name="Loh Y.H."/>
            <person name="Halpern A.L."/>
            <person name="Lee A.P."/>
            <person name="Johnson J."/>
            <person name="Dandona N."/>
            <person name="Viswanathan L.D."/>
            <person name="Tay A."/>
            <person name="Venter J.C."/>
            <person name="Strausberg R.L."/>
            <person name="Brenner S."/>
        </authorList>
    </citation>
    <scope>NUCLEOTIDE SEQUENCE [LARGE SCALE GENOMIC DNA]</scope>
</reference>
<dbReference type="Proteomes" id="UP000314986">
    <property type="component" value="Unassembled WGS sequence"/>
</dbReference>
<dbReference type="PROSITE" id="PS51156">
    <property type="entry name" value="ELM2"/>
    <property type="match status" value="1"/>
</dbReference>
<evidence type="ECO:0000256" key="10">
    <source>
        <dbReference type="ARBA" id="ARBA00023163"/>
    </source>
</evidence>
<evidence type="ECO:0000256" key="8">
    <source>
        <dbReference type="ARBA" id="ARBA00023015"/>
    </source>
</evidence>
<organism evidence="17">
    <name type="scientific">Callorhinchus milii</name>
    <name type="common">Ghost shark</name>
    <dbReference type="NCBI Taxonomy" id="7868"/>
    <lineage>
        <taxon>Eukaryota</taxon>
        <taxon>Metazoa</taxon>
        <taxon>Chordata</taxon>
        <taxon>Craniata</taxon>
        <taxon>Vertebrata</taxon>
        <taxon>Chondrichthyes</taxon>
        <taxon>Holocephali</taxon>
        <taxon>Chimaeriformes</taxon>
        <taxon>Callorhinchidae</taxon>
        <taxon>Callorhinchus</taxon>
    </lineage>
</organism>
<dbReference type="InterPro" id="IPR036236">
    <property type="entry name" value="Znf_C2H2_sf"/>
</dbReference>
<dbReference type="OrthoDB" id="10258692at2759"/>
<dbReference type="PANTHER" id="PTHR16089">
    <property type="entry name" value="REST COREPRESSOR COREST PROTEIN-RELATED"/>
    <property type="match status" value="1"/>
</dbReference>
<dbReference type="FunFam" id="1.10.10.60:FF:000086">
    <property type="entry name" value="transcriptional-regulating factor 1 isoform X1"/>
    <property type="match status" value="1"/>
</dbReference>
<comment type="subcellular location">
    <subcellularLocation>
        <location evidence="1">Nucleus</location>
    </subcellularLocation>
</comment>
<keyword evidence="8" id="KW-0805">Transcription regulation</keyword>
<keyword evidence="2" id="KW-0597">Phosphoprotein</keyword>
<keyword evidence="5 12" id="KW-0863">Zinc-finger</keyword>
<evidence type="ECO:0000256" key="3">
    <source>
        <dbReference type="ARBA" id="ARBA00022723"/>
    </source>
</evidence>
<dbReference type="InterPro" id="IPR051066">
    <property type="entry name" value="Trans_reg/Corepressor"/>
</dbReference>
<dbReference type="PANTHER" id="PTHR16089:SF23">
    <property type="entry name" value="ZINC FINGER PROTEIN 541"/>
    <property type="match status" value="1"/>
</dbReference>
<reference evidence="19" key="2">
    <citation type="journal article" date="2007" name="PLoS Biol.">
        <title>Survey sequencing and comparative analysis of the elephant shark (Callorhinchus milii) genome.</title>
        <authorList>
            <person name="Venkatesh B."/>
            <person name="Kirkness E.F."/>
            <person name="Loh Y.H."/>
            <person name="Halpern A.L."/>
            <person name="Lee A.P."/>
            <person name="Johnson J."/>
            <person name="Dandona N."/>
            <person name="Viswanathan L.D."/>
            <person name="Tay A."/>
            <person name="Venter J.C."/>
            <person name="Strausberg R.L."/>
            <person name="Brenner S."/>
        </authorList>
    </citation>
    <scope>NUCLEOTIDE SEQUENCE [LARGE SCALE GENOMIC DNA]</scope>
</reference>
<evidence type="ECO:0000259" key="16">
    <source>
        <dbReference type="PROSITE" id="PS51293"/>
    </source>
</evidence>
<evidence type="ECO:0000256" key="13">
    <source>
        <dbReference type="SAM" id="MobiDB-lite"/>
    </source>
</evidence>
<dbReference type="SUPFAM" id="SSF46689">
    <property type="entry name" value="Homeodomain-like"/>
    <property type="match status" value="1"/>
</dbReference>
<reference evidence="17 19" key="3">
    <citation type="journal article" date="2014" name="Nature">
        <title>Elephant shark genome provides unique insights into gnathostome evolution.</title>
        <authorList>
            <consortium name="International Elephant Shark Genome Sequencing Consortium"/>
            <person name="Venkatesh B."/>
            <person name="Lee A.P."/>
            <person name="Ravi V."/>
            <person name="Maurya A.K."/>
            <person name="Lian M.M."/>
            <person name="Swann J.B."/>
            <person name="Ohta Y."/>
            <person name="Flajnik M.F."/>
            <person name="Sutoh Y."/>
            <person name="Kasahara M."/>
            <person name="Hoon S."/>
            <person name="Gangu V."/>
            <person name="Roy S.W."/>
            <person name="Irimia M."/>
            <person name="Korzh V."/>
            <person name="Kondrychyn I."/>
            <person name="Lim Z.W."/>
            <person name="Tay B.H."/>
            <person name="Tohari S."/>
            <person name="Kong K.W."/>
            <person name="Ho S."/>
            <person name="Lorente-Galdos B."/>
            <person name="Quilez J."/>
            <person name="Marques-Bonet T."/>
            <person name="Raney B.J."/>
            <person name="Ingham P.W."/>
            <person name="Tay A."/>
            <person name="Hillier L.W."/>
            <person name="Minx P."/>
            <person name="Boehm T."/>
            <person name="Wilson R.K."/>
            <person name="Brenner S."/>
            <person name="Warren W.C."/>
        </authorList>
    </citation>
    <scope>NUCLEOTIDE SEQUENCE</scope>
    <source>
        <tissue evidence="17">Testis</tissue>
    </source>
</reference>
<dbReference type="SMART" id="SM00717">
    <property type="entry name" value="SANT"/>
    <property type="match status" value="1"/>
</dbReference>
<keyword evidence="6" id="KW-0862">Zinc</keyword>
<dbReference type="SMART" id="SM01189">
    <property type="entry name" value="ELM2"/>
    <property type="match status" value="1"/>
</dbReference>
<dbReference type="GO" id="GO:0006357">
    <property type="term" value="P:regulation of transcription by RNA polymerase II"/>
    <property type="evidence" value="ECO:0007669"/>
    <property type="project" value="TreeGrafter"/>
</dbReference>
<evidence type="ECO:0000256" key="4">
    <source>
        <dbReference type="ARBA" id="ARBA00022737"/>
    </source>
</evidence>
<feature type="domain" description="SANT" evidence="16">
    <location>
        <begin position="1229"/>
        <end position="1280"/>
    </location>
</feature>
<dbReference type="SUPFAM" id="SSF57667">
    <property type="entry name" value="beta-beta-alpha zinc fingers"/>
    <property type="match status" value="2"/>
</dbReference>
<dbReference type="PROSITE" id="PS51293">
    <property type="entry name" value="SANT"/>
    <property type="match status" value="1"/>
</dbReference>
<keyword evidence="10" id="KW-0804">Transcription</keyword>
<dbReference type="PROSITE" id="PS50157">
    <property type="entry name" value="ZINC_FINGER_C2H2_2"/>
    <property type="match status" value="4"/>
</dbReference>
<evidence type="ECO:0000256" key="5">
    <source>
        <dbReference type="ARBA" id="ARBA00022771"/>
    </source>
</evidence>
<dbReference type="GO" id="GO:0003714">
    <property type="term" value="F:transcription corepressor activity"/>
    <property type="evidence" value="ECO:0007669"/>
    <property type="project" value="TreeGrafter"/>
</dbReference>
<dbReference type="InterPro" id="IPR013087">
    <property type="entry name" value="Znf_C2H2_type"/>
</dbReference>
<evidence type="ECO:0000256" key="12">
    <source>
        <dbReference type="PROSITE-ProRule" id="PRU00042"/>
    </source>
</evidence>
<dbReference type="GeneTree" id="ENSGT00940000160330"/>
<dbReference type="EMBL" id="JW861217">
    <property type="protein sequence ID" value="AFO93734.1"/>
    <property type="molecule type" value="mRNA"/>
</dbReference>
<reference evidence="18" key="4">
    <citation type="submission" date="2025-05" db="UniProtKB">
        <authorList>
            <consortium name="Ensembl"/>
        </authorList>
    </citation>
    <scope>IDENTIFICATION</scope>
</reference>
<evidence type="ECO:0000256" key="7">
    <source>
        <dbReference type="ARBA" id="ARBA00022990"/>
    </source>
</evidence>
<dbReference type="GO" id="GO:0000118">
    <property type="term" value="C:histone deacetylase complex"/>
    <property type="evidence" value="ECO:0007669"/>
    <property type="project" value="TreeGrafter"/>
</dbReference>
<dbReference type="STRING" id="7868.ENSCMIP00000009147"/>
<evidence type="ECO:0000256" key="2">
    <source>
        <dbReference type="ARBA" id="ARBA00022553"/>
    </source>
</evidence>
<dbReference type="Gene3D" id="1.10.10.60">
    <property type="entry name" value="Homeodomain-like"/>
    <property type="match status" value="1"/>
</dbReference>
<dbReference type="GO" id="GO:0003677">
    <property type="term" value="F:DNA binding"/>
    <property type="evidence" value="ECO:0007669"/>
    <property type="project" value="UniProtKB-KW"/>
</dbReference>
<proteinExistence type="evidence at transcript level"/>
<dbReference type="Pfam" id="PF01448">
    <property type="entry name" value="ELM2"/>
    <property type="match status" value="1"/>
</dbReference>
<feature type="domain" description="ELM2" evidence="15">
    <location>
        <begin position="1122"/>
        <end position="1214"/>
    </location>
</feature>
<keyword evidence="11" id="KW-0539">Nucleus</keyword>
<dbReference type="PROSITE" id="PS00028">
    <property type="entry name" value="ZINC_FINGER_C2H2_1"/>
    <property type="match status" value="4"/>
</dbReference>